<evidence type="ECO:0000256" key="2">
    <source>
        <dbReference type="ARBA" id="ARBA00005194"/>
    </source>
</evidence>
<dbReference type="Proteomes" id="UP000887563">
    <property type="component" value="Unplaced"/>
</dbReference>
<dbReference type="EC" id="2.3.1.199" evidence="11"/>
<reference evidence="13" key="1">
    <citation type="submission" date="2022-11" db="UniProtKB">
        <authorList>
            <consortium name="WormBaseParasite"/>
        </authorList>
    </citation>
    <scope>IDENTIFICATION</scope>
</reference>
<dbReference type="GO" id="GO:0009922">
    <property type="term" value="F:fatty acid elongase activity"/>
    <property type="evidence" value="ECO:0007669"/>
    <property type="project" value="UniProtKB-EC"/>
</dbReference>
<dbReference type="GO" id="GO:0042761">
    <property type="term" value="P:very long-chain fatty acid biosynthetic process"/>
    <property type="evidence" value="ECO:0007669"/>
    <property type="project" value="TreeGrafter"/>
</dbReference>
<evidence type="ECO:0000256" key="8">
    <source>
        <dbReference type="ARBA" id="ARBA00023098"/>
    </source>
</evidence>
<dbReference type="GO" id="GO:0030148">
    <property type="term" value="P:sphingolipid biosynthetic process"/>
    <property type="evidence" value="ECO:0007669"/>
    <property type="project" value="TreeGrafter"/>
</dbReference>
<keyword evidence="7 11" id="KW-1133">Transmembrane helix</keyword>
<evidence type="ECO:0000313" key="13">
    <source>
        <dbReference type="WBParaSite" id="Minc3s00204g07508"/>
    </source>
</evidence>
<feature type="transmembrane region" description="Helical" evidence="11">
    <location>
        <begin position="252"/>
        <end position="275"/>
    </location>
</feature>
<dbReference type="GO" id="GO:0034626">
    <property type="term" value="P:fatty acid elongation, polyunsaturated fatty acid"/>
    <property type="evidence" value="ECO:0007669"/>
    <property type="project" value="TreeGrafter"/>
</dbReference>
<evidence type="ECO:0000313" key="12">
    <source>
        <dbReference type="Proteomes" id="UP000887563"/>
    </source>
</evidence>
<dbReference type="PANTHER" id="PTHR11157:SF30">
    <property type="entry name" value="ELONGATION OF LONG CHAIN FATTY ACIDS PROTEIN 2"/>
    <property type="match status" value="1"/>
</dbReference>
<dbReference type="InterPro" id="IPR030457">
    <property type="entry name" value="ELO_CS"/>
</dbReference>
<name>A0A914L3H6_MELIC</name>
<keyword evidence="6 11" id="KW-0276">Fatty acid metabolism</keyword>
<evidence type="ECO:0000256" key="10">
    <source>
        <dbReference type="ARBA" id="ARBA00023160"/>
    </source>
</evidence>
<dbReference type="GO" id="GO:0019367">
    <property type="term" value="P:fatty acid elongation, saturated fatty acid"/>
    <property type="evidence" value="ECO:0007669"/>
    <property type="project" value="TreeGrafter"/>
</dbReference>
<sequence>MDTLMHQTLIDVKNNHTDIKIGEVLFSPAWDLERTTKFMQNIWVPFAYKLTLVYLCIVYFGQKWMATRRAVDNGTMNVVLALWNFGFSFFSGYAAWCLLPELLHVIERRGFIGSYCDNANYYTDPITGFWGWMFVMSKAPELGDTLFLILRKRPVIFLHWYHHALTFIYATITYAERQAWCRWSLALNLTVHTIMYFYFGLQALKVKTPRLFAKFITSIQILQFVISCYIFVQLLRIKSANNIRCDASWNVLTLGALMYLSYLYLFGQFFYNAYISPKDKNYKKRIIVDPIISNGNLKMGKNNIINKKDK</sequence>
<feature type="transmembrane region" description="Helical" evidence="11">
    <location>
        <begin position="211"/>
        <end position="232"/>
    </location>
</feature>
<feature type="transmembrane region" description="Helical" evidence="11">
    <location>
        <begin position="42"/>
        <end position="60"/>
    </location>
</feature>
<protein>
    <recommendedName>
        <fullName evidence="11">Elongation of very long chain fatty acids protein</fullName>
        <ecNumber evidence="11">2.3.1.199</ecNumber>
    </recommendedName>
    <alternativeName>
        <fullName evidence="11">Very-long-chain 3-oxoacyl-CoA synthase</fullName>
    </alternativeName>
</protein>
<evidence type="ECO:0000256" key="11">
    <source>
        <dbReference type="RuleBase" id="RU361115"/>
    </source>
</evidence>
<feature type="transmembrane region" description="Helical" evidence="11">
    <location>
        <begin position="180"/>
        <end position="199"/>
    </location>
</feature>
<keyword evidence="5 11" id="KW-0812">Transmembrane</keyword>
<evidence type="ECO:0000256" key="5">
    <source>
        <dbReference type="ARBA" id="ARBA00022692"/>
    </source>
</evidence>
<dbReference type="PANTHER" id="PTHR11157">
    <property type="entry name" value="FATTY ACID ACYL TRANSFERASE-RELATED"/>
    <property type="match status" value="1"/>
</dbReference>
<comment type="similarity">
    <text evidence="11">Belongs to the ELO family.</text>
</comment>
<feature type="transmembrane region" description="Helical" evidence="11">
    <location>
        <begin position="155"/>
        <end position="174"/>
    </location>
</feature>
<keyword evidence="4 11" id="KW-0808">Transferase</keyword>
<dbReference type="GO" id="GO:0005789">
    <property type="term" value="C:endoplasmic reticulum membrane"/>
    <property type="evidence" value="ECO:0007669"/>
    <property type="project" value="TreeGrafter"/>
</dbReference>
<keyword evidence="9 11" id="KW-0472">Membrane</keyword>
<organism evidence="12 13">
    <name type="scientific">Meloidogyne incognita</name>
    <name type="common">Southern root-knot nematode worm</name>
    <name type="synonym">Oxyuris incognita</name>
    <dbReference type="NCBI Taxonomy" id="6306"/>
    <lineage>
        <taxon>Eukaryota</taxon>
        <taxon>Metazoa</taxon>
        <taxon>Ecdysozoa</taxon>
        <taxon>Nematoda</taxon>
        <taxon>Chromadorea</taxon>
        <taxon>Rhabditida</taxon>
        <taxon>Tylenchina</taxon>
        <taxon>Tylenchomorpha</taxon>
        <taxon>Tylenchoidea</taxon>
        <taxon>Meloidogynidae</taxon>
        <taxon>Meloidogyninae</taxon>
        <taxon>Meloidogyne</taxon>
        <taxon>Meloidogyne incognita group</taxon>
    </lineage>
</organism>
<keyword evidence="10 11" id="KW-0275">Fatty acid biosynthesis</keyword>
<evidence type="ECO:0000256" key="6">
    <source>
        <dbReference type="ARBA" id="ARBA00022832"/>
    </source>
</evidence>
<evidence type="ECO:0000256" key="1">
    <source>
        <dbReference type="ARBA" id="ARBA00004141"/>
    </source>
</evidence>
<accession>A0A914L3H6</accession>
<dbReference type="Pfam" id="PF01151">
    <property type="entry name" value="ELO"/>
    <property type="match status" value="1"/>
</dbReference>
<evidence type="ECO:0000256" key="4">
    <source>
        <dbReference type="ARBA" id="ARBA00022679"/>
    </source>
</evidence>
<dbReference type="WBParaSite" id="Minc3s00204g07508">
    <property type="protein sequence ID" value="Minc3s00204g07508"/>
    <property type="gene ID" value="Minc3s00204g07508"/>
</dbReference>
<proteinExistence type="inferred from homology"/>
<evidence type="ECO:0000256" key="9">
    <source>
        <dbReference type="ARBA" id="ARBA00023136"/>
    </source>
</evidence>
<comment type="pathway">
    <text evidence="2">Lipid metabolism; fatty acid biosynthesis.</text>
</comment>
<keyword evidence="8 11" id="KW-0443">Lipid metabolism</keyword>
<dbReference type="InterPro" id="IPR002076">
    <property type="entry name" value="ELO_fam"/>
</dbReference>
<keyword evidence="12" id="KW-1185">Reference proteome</keyword>
<dbReference type="PROSITE" id="PS01188">
    <property type="entry name" value="ELO"/>
    <property type="match status" value="1"/>
</dbReference>
<evidence type="ECO:0000256" key="7">
    <source>
        <dbReference type="ARBA" id="ARBA00022989"/>
    </source>
</evidence>
<dbReference type="AlphaFoldDB" id="A0A914L3H6"/>
<feature type="transmembrane region" description="Helical" evidence="11">
    <location>
        <begin position="80"/>
        <end position="99"/>
    </location>
</feature>
<evidence type="ECO:0000256" key="3">
    <source>
        <dbReference type="ARBA" id="ARBA00022516"/>
    </source>
</evidence>
<comment type="subcellular location">
    <subcellularLocation>
        <location evidence="1">Membrane</location>
        <topology evidence="1">Multi-pass membrane protein</topology>
    </subcellularLocation>
</comment>
<keyword evidence="3 11" id="KW-0444">Lipid biosynthesis</keyword>
<dbReference type="GO" id="GO:0034625">
    <property type="term" value="P:fatty acid elongation, monounsaturated fatty acid"/>
    <property type="evidence" value="ECO:0007669"/>
    <property type="project" value="TreeGrafter"/>
</dbReference>
<comment type="catalytic activity">
    <reaction evidence="11">
        <text>a very-long-chain acyl-CoA + malonyl-CoA + H(+) = a very-long-chain 3-oxoacyl-CoA + CO2 + CoA</text>
        <dbReference type="Rhea" id="RHEA:32727"/>
        <dbReference type="ChEBI" id="CHEBI:15378"/>
        <dbReference type="ChEBI" id="CHEBI:16526"/>
        <dbReference type="ChEBI" id="CHEBI:57287"/>
        <dbReference type="ChEBI" id="CHEBI:57384"/>
        <dbReference type="ChEBI" id="CHEBI:90725"/>
        <dbReference type="ChEBI" id="CHEBI:90736"/>
        <dbReference type="EC" id="2.3.1.199"/>
    </reaction>
</comment>